<evidence type="ECO:0000256" key="9">
    <source>
        <dbReference type="ARBA" id="ARBA00049940"/>
    </source>
</evidence>
<name>A0A921SNG4_9MICO</name>
<evidence type="ECO:0000256" key="3">
    <source>
        <dbReference type="ARBA" id="ARBA00022692"/>
    </source>
</evidence>
<feature type="transmembrane region" description="Helical" evidence="10">
    <location>
        <begin position="46"/>
        <end position="68"/>
    </location>
</feature>
<keyword evidence="10" id="KW-0406">Ion transport</keyword>
<proteinExistence type="inferred from homology"/>
<comment type="function">
    <text evidence="9 10">Fluoride-specific ion channel. Important for reducing fluoride concentration in the cell, thus reducing its toxicity.</text>
</comment>
<evidence type="ECO:0000313" key="12">
    <source>
        <dbReference type="Proteomes" id="UP000784435"/>
    </source>
</evidence>
<keyword evidence="4 10" id="KW-1133">Transmembrane helix</keyword>
<dbReference type="EMBL" id="DYUK01000114">
    <property type="protein sequence ID" value="HJG79856.1"/>
    <property type="molecule type" value="Genomic_DNA"/>
</dbReference>
<organism evidence="11 12">
    <name type="scientific">Brevibacterium senegalense</name>
    <dbReference type="NCBI Taxonomy" id="1033736"/>
    <lineage>
        <taxon>Bacteria</taxon>
        <taxon>Bacillati</taxon>
        <taxon>Actinomycetota</taxon>
        <taxon>Actinomycetes</taxon>
        <taxon>Micrococcales</taxon>
        <taxon>Brevibacteriaceae</taxon>
        <taxon>Brevibacterium</taxon>
    </lineage>
</organism>
<dbReference type="GO" id="GO:0046872">
    <property type="term" value="F:metal ion binding"/>
    <property type="evidence" value="ECO:0007669"/>
    <property type="project" value="UniProtKB-KW"/>
</dbReference>
<comment type="catalytic activity">
    <reaction evidence="8">
        <text>fluoride(in) = fluoride(out)</text>
        <dbReference type="Rhea" id="RHEA:76159"/>
        <dbReference type="ChEBI" id="CHEBI:17051"/>
    </reaction>
    <physiologicalReaction direction="left-to-right" evidence="8">
        <dbReference type="Rhea" id="RHEA:76160"/>
    </physiologicalReaction>
</comment>
<dbReference type="AlphaFoldDB" id="A0A921SNG4"/>
<dbReference type="GO" id="GO:0062054">
    <property type="term" value="F:fluoride channel activity"/>
    <property type="evidence" value="ECO:0007669"/>
    <property type="project" value="UniProtKB-UniRule"/>
</dbReference>
<keyword evidence="5 10" id="KW-0472">Membrane</keyword>
<comment type="similarity">
    <text evidence="7 10">Belongs to the fluoride channel Fluc/FEX (TC 1.A.43) family.</text>
</comment>
<dbReference type="Proteomes" id="UP000784435">
    <property type="component" value="Unassembled WGS sequence"/>
</dbReference>
<feature type="transmembrane region" description="Helical" evidence="10">
    <location>
        <begin position="12"/>
        <end position="34"/>
    </location>
</feature>
<keyword evidence="10" id="KW-0479">Metal-binding</keyword>
<evidence type="ECO:0000256" key="4">
    <source>
        <dbReference type="ARBA" id="ARBA00022989"/>
    </source>
</evidence>
<dbReference type="HAMAP" id="MF_00454">
    <property type="entry name" value="FluC"/>
    <property type="match status" value="1"/>
</dbReference>
<evidence type="ECO:0000256" key="5">
    <source>
        <dbReference type="ARBA" id="ARBA00023136"/>
    </source>
</evidence>
<comment type="caution">
    <text evidence="11">The sequence shown here is derived from an EMBL/GenBank/DDBJ whole genome shotgun (WGS) entry which is preliminary data.</text>
</comment>
<keyword evidence="10" id="KW-0813">Transport</keyword>
<dbReference type="GO" id="GO:0140114">
    <property type="term" value="P:cellular detoxification of fluoride"/>
    <property type="evidence" value="ECO:0007669"/>
    <property type="project" value="UniProtKB-UniRule"/>
</dbReference>
<reference evidence="11" key="2">
    <citation type="submission" date="2021-09" db="EMBL/GenBank/DDBJ databases">
        <authorList>
            <person name="Gilroy R."/>
        </authorList>
    </citation>
    <scope>NUCLEOTIDE SEQUENCE</scope>
    <source>
        <strain evidence="11">ChiGjej5B5-7349</strain>
    </source>
</reference>
<evidence type="ECO:0000256" key="10">
    <source>
        <dbReference type="HAMAP-Rule" id="MF_00454"/>
    </source>
</evidence>
<feature type="transmembrane region" description="Helical" evidence="10">
    <location>
        <begin position="112"/>
        <end position="137"/>
    </location>
</feature>
<feature type="binding site" evidence="10">
    <location>
        <position position="90"/>
    </location>
    <ligand>
        <name>Na(+)</name>
        <dbReference type="ChEBI" id="CHEBI:29101"/>
        <note>structural</note>
    </ligand>
</feature>
<evidence type="ECO:0000256" key="2">
    <source>
        <dbReference type="ARBA" id="ARBA00022475"/>
    </source>
</evidence>
<accession>A0A921SNG4</accession>
<keyword evidence="3 10" id="KW-0812">Transmembrane</keyword>
<reference evidence="11" key="1">
    <citation type="journal article" date="2021" name="PeerJ">
        <title>Extensive microbial diversity within the chicken gut microbiome revealed by metagenomics and culture.</title>
        <authorList>
            <person name="Gilroy R."/>
            <person name="Ravi A."/>
            <person name="Getino M."/>
            <person name="Pursley I."/>
            <person name="Horton D.L."/>
            <person name="Alikhan N.F."/>
            <person name="Baker D."/>
            <person name="Gharbi K."/>
            <person name="Hall N."/>
            <person name="Watson M."/>
            <person name="Adriaenssens E.M."/>
            <person name="Foster-Nyarko E."/>
            <person name="Jarju S."/>
            <person name="Secka A."/>
            <person name="Antonio M."/>
            <person name="Oren A."/>
            <person name="Chaudhuri R.R."/>
            <person name="La Ragione R."/>
            <person name="Hildebrand F."/>
            <person name="Pallen M.J."/>
        </authorList>
    </citation>
    <scope>NUCLEOTIDE SEQUENCE</scope>
    <source>
        <strain evidence="11">ChiGjej5B5-7349</strain>
    </source>
</reference>
<sequence>MSGTGPSTRPSGFGITGVVLVFVGGAVGTAARAAVDGALGATLHAFPLHTLAINVVGSLLLGILLELLARRGPAPSRTRLRLLLGTGALGGFTTYSALAVSTAQLLLGGSLLAAAGYALGTVVLGLLAAGLGIALSARVSGRGDDTRSGNDATGSQP</sequence>
<keyword evidence="2 10" id="KW-1003">Cell membrane</keyword>
<protein>
    <recommendedName>
        <fullName evidence="10">Fluoride-specific ion channel FluC</fullName>
    </recommendedName>
</protein>
<feature type="binding site" evidence="10">
    <location>
        <position position="93"/>
    </location>
    <ligand>
        <name>Na(+)</name>
        <dbReference type="ChEBI" id="CHEBI:29101"/>
        <note>structural</note>
    </ligand>
</feature>
<dbReference type="InterPro" id="IPR003691">
    <property type="entry name" value="FluC"/>
</dbReference>
<evidence type="ECO:0000256" key="8">
    <source>
        <dbReference type="ARBA" id="ARBA00035585"/>
    </source>
</evidence>
<dbReference type="GO" id="GO:0005886">
    <property type="term" value="C:plasma membrane"/>
    <property type="evidence" value="ECO:0007669"/>
    <property type="project" value="UniProtKB-SubCell"/>
</dbReference>
<comment type="activity regulation">
    <text evidence="10">Na(+) is not transported, but it plays an essential structural role and its presence is essential for fluoride channel function.</text>
</comment>
<evidence type="ECO:0000313" key="11">
    <source>
        <dbReference type="EMBL" id="HJG79856.1"/>
    </source>
</evidence>
<dbReference type="Pfam" id="PF02537">
    <property type="entry name" value="CRCB"/>
    <property type="match status" value="1"/>
</dbReference>
<dbReference type="PANTHER" id="PTHR28259:SF1">
    <property type="entry name" value="FLUORIDE EXPORT PROTEIN 1-RELATED"/>
    <property type="match status" value="1"/>
</dbReference>
<comment type="subcellular location">
    <subcellularLocation>
        <location evidence="1 10">Cell membrane</location>
        <topology evidence="1 10">Multi-pass membrane protein</topology>
    </subcellularLocation>
</comment>
<dbReference type="PANTHER" id="PTHR28259">
    <property type="entry name" value="FLUORIDE EXPORT PROTEIN 1-RELATED"/>
    <property type="match status" value="1"/>
</dbReference>
<feature type="transmembrane region" description="Helical" evidence="10">
    <location>
        <begin position="80"/>
        <end position="100"/>
    </location>
</feature>
<evidence type="ECO:0000256" key="7">
    <source>
        <dbReference type="ARBA" id="ARBA00035120"/>
    </source>
</evidence>
<keyword evidence="10" id="KW-0915">Sodium</keyword>
<keyword evidence="6 10" id="KW-0407">Ion channel</keyword>
<gene>
    <name evidence="10" type="primary">fluC</name>
    <name evidence="10" type="synonym">crcB</name>
    <name evidence="11" type="ORF">K8V08_05535</name>
</gene>
<evidence type="ECO:0000256" key="1">
    <source>
        <dbReference type="ARBA" id="ARBA00004651"/>
    </source>
</evidence>
<evidence type="ECO:0000256" key="6">
    <source>
        <dbReference type="ARBA" id="ARBA00023303"/>
    </source>
</evidence>